<dbReference type="EMBL" id="JAOPJF010000093">
    <property type="protein sequence ID" value="KAK1139989.1"/>
    <property type="molecule type" value="Genomic_DNA"/>
</dbReference>
<protein>
    <submittedName>
        <fullName evidence="1">Uncharacterized protein</fullName>
    </submittedName>
</protein>
<dbReference type="Proteomes" id="UP001177260">
    <property type="component" value="Unassembled WGS sequence"/>
</dbReference>
<organism evidence="1 2">
    <name type="scientific">Aspergillus melleus</name>
    <dbReference type="NCBI Taxonomy" id="138277"/>
    <lineage>
        <taxon>Eukaryota</taxon>
        <taxon>Fungi</taxon>
        <taxon>Dikarya</taxon>
        <taxon>Ascomycota</taxon>
        <taxon>Pezizomycotina</taxon>
        <taxon>Eurotiomycetes</taxon>
        <taxon>Eurotiomycetidae</taxon>
        <taxon>Eurotiales</taxon>
        <taxon>Aspergillaceae</taxon>
        <taxon>Aspergillus</taxon>
        <taxon>Aspergillus subgen. Circumdati</taxon>
    </lineage>
</organism>
<reference evidence="1 2" key="1">
    <citation type="journal article" date="2023" name="ACS Omega">
        <title>Identification of the Neoaspergillic Acid Biosynthesis Gene Cluster by Establishing an In Vitro CRISPR-Ribonucleoprotein Genetic System in Aspergillus melleus.</title>
        <authorList>
            <person name="Yuan B."/>
            <person name="Grau M.F."/>
            <person name="Murata R.M."/>
            <person name="Torok T."/>
            <person name="Venkateswaran K."/>
            <person name="Stajich J.E."/>
            <person name="Wang C.C.C."/>
        </authorList>
    </citation>
    <scope>NUCLEOTIDE SEQUENCE [LARGE SCALE GENOMIC DNA]</scope>
    <source>
        <strain evidence="1 2">IMV 1140</strain>
    </source>
</reference>
<evidence type="ECO:0000313" key="1">
    <source>
        <dbReference type="EMBL" id="KAK1139989.1"/>
    </source>
</evidence>
<gene>
    <name evidence="1" type="ORF">N8T08_010985</name>
</gene>
<proteinExistence type="predicted"/>
<keyword evidence="2" id="KW-1185">Reference proteome</keyword>
<name>A0ACC3AQH7_9EURO</name>
<accession>A0ACC3AQH7</accession>
<evidence type="ECO:0000313" key="2">
    <source>
        <dbReference type="Proteomes" id="UP001177260"/>
    </source>
</evidence>
<sequence>MYVLGIAIAFISLTVVVVALRLFTRLYFIHTPGWDDLLIVLSLIADILFFAFLVIEIHYGLGREAATLEPERIRSQMKALYTTIILYNSSLNLTKISMILLYRRLFPTHRYQIILHIALACVVVTGLWMVFSAVFFCIPVHAFWDPRAPQNCLPKSVVWCLNASIQIASDLIIVILPMPVLAQLRLPKRQKVALIVVFALGIFVCATSVVRLDAVIRLINSNDPTKTNAPAALWSFIESNVAIISACLPPLRPFLAYFFPRLLPPRIRSSYEREKTTCQTLNFSNPFNFTNTSYSASATGNVSSHHNNIIGDGESTHCPPECEGIHVVSELHLETASVDAVEDSHSHHLSPLSVSNSVSDW</sequence>
<comment type="caution">
    <text evidence="1">The sequence shown here is derived from an EMBL/GenBank/DDBJ whole genome shotgun (WGS) entry which is preliminary data.</text>
</comment>